<dbReference type="AlphaFoldDB" id="A0A7W9JB24"/>
<name>A0A7W9JB24_9ACTN</name>
<comment type="caution">
    <text evidence="1">The sequence shown here is derived from an EMBL/GenBank/DDBJ whole genome shotgun (WGS) entry which is preliminary data.</text>
</comment>
<dbReference type="EMBL" id="JACHMY010000001">
    <property type="protein sequence ID" value="MBB5838465.1"/>
    <property type="molecule type" value="Genomic_DNA"/>
</dbReference>
<dbReference type="Proteomes" id="UP000549971">
    <property type="component" value="Unassembled WGS sequence"/>
</dbReference>
<evidence type="ECO:0000313" key="2">
    <source>
        <dbReference type="Proteomes" id="UP000549971"/>
    </source>
</evidence>
<accession>A0A7W9JB24</accession>
<dbReference type="RefSeq" id="WP_184799278.1">
    <property type="nucleotide sequence ID" value="NZ_JACHMY010000001.1"/>
</dbReference>
<gene>
    <name evidence="1" type="ORF">HDA39_005199</name>
</gene>
<protein>
    <submittedName>
        <fullName evidence="1">Uncharacterized protein</fullName>
    </submittedName>
</protein>
<organism evidence="1 2">
    <name type="scientific">Kribbella italica</name>
    <dbReference type="NCBI Taxonomy" id="1540520"/>
    <lineage>
        <taxon>Bacteria</taxon>
        <taxon>Bacillati</taxon>
        <taxon>Actinomycetota</taxon>
        <taxon>Actinomycetes</taxon>
        <taxon>Propionibacteriales</taxon>
        <taxon>Kribbellaceae</taxon>
        <taxon>Kribbella</taxon>
    </lineage>
</organism>
<keyword evidence="2" id="KW-1185">Reference proteome</keyword>
<proteinExistence type="predicted"/>
<evidence type="ECO:0000313" key="1">
    <source>
        <dbReference type="EMBL" id="MBB5838465.1"/>
    </source>
</evidence>
<sequence length="47" mass="5353">MFDLLVRGAQTGEQPWSRLHAEGHADYWGPAADYIESRHATWLDALL</sequence>
<reference evidence="1 2" key="1">
    <citation type="submission" date="2020-08" db="EMBL/GenBank/DDBJ databases">
        <title>Sequencing the genomes of 1000 actinobacteria strains.</title>
        <authorList>
            <person name="Klenk H.-P."/>
        </authorList>
    </citation>
    <scope>NUCLEOTIDE SEQUENCE [LARGE SCALE GENOMIC DNA]</scope>
    <source>
        <strain evidence="1 2">DSM 28967</strain>
    </source>
</reference>